<evidence type="ECO:0000313" key="6">
    <source>
        <dbReference type="Proteomes" id="UP000007305"/>
    </source>
</evidence>
<sequence length="399" mass="43036">MASSSVSAALLLAVSLAALHLCCRHGHGAGDAAGNGITAIYSLGDSITDTGNLVKEAPPGMFETIKHLPYGVTFGYPTGRCSDGLLMIDFLAQDLGLPFLNPYLGKNKSFDHGVNFAVAGATAVDPADQFNLPAVPVPFASKSLKVQLRWFKDFLKYTFGTDEGSRLKPLHCVWLRACMRACRDSQTASSFSGFGRGDRRERLQLRLLPGQACGRGGEAHPRGREDHRRRRQGGAGHGRHQGHRPGQLPHRLRAGLPGHERRLVGAGGLRLGGVPPGAQRLRRQAQLAAPARRRRPAGVVPGRRRRLRRLLRLLPHPPPQRLLVRYSFVTRSLTHAGLESSKSVPFDDDASLSVSLHQVSTPRARARPAAAPVPASTTSTGGGCAASRGRRRALTRPRT</sequence>
<dbReference type="GO" id="GO:0016788">
    <property type="term" value="F:hydrolase activity, acting on ester bonds"/>
    <property type="evidence" value="ECO:0007669"/>
    <property type="project" value="InterPro"/>
</dbReference>
<reference evidence="6" key="1">
    <citation type="journal article" date="2009" name="Science">
        <title>The B73 maize genome: complexity, diversity, and dynamics.</title>
        <authorList>
            <person name="Schnable P.S."/>
            <person name="Ware D."/>
            <person name="Fulton R.S."/>
            <person name="Stein J.C."/>
            <person name="Wei F."/>
            <person name="Pasternak S."/>
            <person name="Liang C."/>
            <person name="Zhang J."/>
            <person name="Fulton L."/>
            <person name="Graves T.A."/>
            <person name="Minx P."/>
            <person name="Reily A.D."/>
            <person name="Courtney L."/>
            <person name="Kruchowski S.S."/>
            <person name="Tomlinson C."/>
            <person name="Strong C."/>
            <person name="Delehaunty K."/>
            <person name="Fronick C."/>
            <person name="Courtney B."/>
            <person name="Rock S.M."/>
            <person name="Belter E."/>
            <person name="Du F."/>
            <person name="Kim K."/>
            <person name="Abbott R.M."/>
            <person name="Cotton M."/>
            <person name="Levy A."/>
            <person name="Marchetto P."/>
            <person name="Ochoa K."/>
            <person name="Jackson S.M."/>
            <person name="Gillam B."/>
            <person name="Chen W."/>
            <person name="Yan L."/>
            <person name="Higginbotham J."/>
            <person name="Cardenas M."/>
            <person name="Waligorski J."/>
            <person name="Applebaum E."/>
            <person name="Phelps L."/>
            <person name="Falcone J."/>
            <person name="Kanchi K."/>
            <person name="Thane T."/>
            <person name="Scimone A."/>
            <person name="Thane N."/>
            <person name="Henke J."/>
            <person name="Wang T."/>
            <person name="Ruppert J."/>
            <person name="Shah N."/>
            <person name="Rotter K."/>
            <person name="Hodges J."/>
            <person name="Ingenthron E."/>
            <person name="Cordes M."/>
            <person name="Kohlberg S."/>
            <person name="Sgro J."/>
            <person name="Delgado B."/>
            <person name="Mead K."/>
            <person name="Chinwalla A."/>
            <person name="Leonard S."/>
            <person name="Crouse K."/>
            <person name="Collura K."/>
            <person name="Kudrna D."/>
            <person name="Currie J."/>
            <person name="He R."/>
            <person name="Angelova A."/>
            <person name="Rajasekar S."/>
            <person name="Mueller T."/>
            <person name="Lomeli R."/>
            <person name="Scara G."/>
            <person name="Ko A."/>
            <person name="Delaney K."/>
            <person name="Wissotski M."/>
            <person name="Lopez G."/>
            <person name="Campos D."/>
            <person name="Braidotti M."/>
            <person name="Ashley E."/>
            <person name="Golser W."/>
            <person name="Kim H."/>
            <person name="Lee S."/>
            <person name="Lin J."/>
            <person name="Dujmic Z."/>
            <person name="Kim W."/>
            <person name="Talag J."/>
            <person name="Zuccolo A."/>
            <person name="Fan C."/>
            <person name="Sebastian A."/>
            <person name="Kramer M."/>
            <person name="Spiegel L."/>
            <person name="Nascimento L."/>
            <person name="Zutavern T."/>
            <person name="Miller B."/>
            <person name="Ambroise C."/>
            <person name="Muller S."/>
            <person name="Spooner W."/>
            <person name="Narechania A."/>
            <person name="Ren L."/>
            <person name="Wei S."/>
            <person name="Kumari S."/>
            <person name="Faga B."/>
            <person name="Levy M.J."/>
            <person name="McMahan L."/>
            <person name="Van Buren P."/>
            <person name="Vaughn M.W."/>
            <person name="Ying K."/>
            <person name="Yeh C.-T."/>
            <person name="Emrich S.J."/>
            <person name="Jia Y."/>
            <person name="Kalyanaraman A."/>
            <person name="Hsia A.-P."/>
            <person name="Barbazuk W.B."/>
            <person name="Baucom R.S."/>
            <person name="Brutnell T.P."/>
            <person name="Carpita N.C."/>
            <person name="Chaparro C."/>
            <person name="Chia J.-M."/>
            <person name="Deragon J.-M."/>
            <person name="Estill J.C."/>
            <person name="Fu Y."/>
            <person name="Jeddeloh J.A."/>
            <person name="Han Y."/>
            <person name="Lee H."/>
            <person name="Li P."/>
            <person name="Lisch D.R."/>
            <person name="Liu S."/>
            <person name="Liu Z."/>
            <person name="Nagel D.H."/>
            <person name="McCann M.C."/>
            <person name="SanMiguel P."/>
            <person name="Myers A.M."/>
            <person name="Nettleton D."/>
            <person name="Nguyen J."/>
            <person name="Penning B.W."/>
            <person name="Ponnala L."/>
            <person name="Schneider K.L."/>
            <person name="Schwartz D.C."/>
            <person name="Sharma A."/>
            <person name="Soderlund C."/>
            <person name="Springer N.M."/>
            <person name="Sun Q."/>
            <person name="Wang H."/>
            <person name="Waterman M."/>
            <person name="Westerman R."/>
            <person name="Wolfgruber T.K."/>
            <person name="Yang L."/>
            <person name="Yu Y."/>
            <person name="Zhang L."/>
            <person name="Zhou S."/>
            <person name="Zhu Q."/>
            <person name="Bennetzen J.L."/>
            <person name="Dawe R.K."/>
            <person name="Jiang J."/>
            <person name="Jiang N."/>
            <person name="Presting G.G."/>
            <person name="Wessler S.R."/>
            <person name="Aluru S."/>
            <person name="Martienssen R.A."/>
            <person name="Clifton S.W."/>
            <person name="McCombie W.R."/>
            <person name="Wing R.A."/>
            <person name="Wilson R.K."/>
        </authorList>
    </citation>
    <scope>NUCLEOTIDE SEQUENCE [LARGE SCALE GENOMIC DNA]</scope>
    <source>
        <strain evidence="6">cv. B73</strain>
    </source>
</reference>
<proteinExistence type="evidence at protein level"/>
<dbReference type="PANTHER" id="PTHR22835">
    <property type="entry name" value="ZINC FINGER FYVE DOMAIN CONTAINING PROTEIN"/>
    <property type="match status" value="1"/>
</dbReference>
<organism evidence="5 6">
    <name type="scientific">Zea mays</name>
    <name type="common">Maize</name>
    <dbReference type="NCBI Taxonomy" id="4577"/>
    <lineage>
        <taxon>Eukaryota</taxon>
        <taxon>Viridiplantae</taxon>
        <taxon>Streptophyta</taxon>
        <taxon>Embryophyta</taxon>
        <taxon>Tracheophyta</taxon>
        <taxon>Spermatophyta</taxon>
        <taxon>Magnoliopsida</taxon>
        <taxon>Liliopsida</taxon>
        <taxon>Poales</taxon>
        <taxon>Poaceae</taxon>
        <taxon>PACMAD clade</taxon>
        <taxon>Panicoideae</taxon>
        <taxon>Andropogonodae</taxon>
        <taxon>Andropogoneae</taxon>
        <taxon>Tripsacinae</taxon>
        <taxon>Zea</taxon>
    </lineage>
</organism>
<keyword evidence="6" id="KW-1185">Reference proteome</keyword>
<feature type="signal peptide" evidence="4">
    <location>
        <begin position="1"/>
        <end position="28"/>
    </location>
</feature>
<feature type="region of interest" description="Disordered" evidence="3">
    <location>
        <begin position="358"/>
        <end position="399"/>
    </location>
</feature>
<evidence type="ECO:0000256" key="4">
    <source>
        <dbReference type="SAM" id="SignalP"/>
    </source>
</evidence>
<dbReference type="Gene3D" id="3.40.50.1110">
    <property type="entry name" value="SGNH hydrolase"/>
    <property type="match status" value="1"/>
</dbReference>
<dbReference type="AlphaFoldDB" id="A0A804PCK5"/>
<accession>A0A804PCK5</accession>
<feature type="compositionally biased region" description="Basic residues" evidence="3">
    <location>
        <begin position="227"/>
        <end position="243"/>
    </location>
</feature>
<dbReference type="Gramene" id="Zm00001eb226280_T001">
    <property type="protein sequence ID" value="Zm00001eb226280_P001"/>
    <property type="gene ID" value="Zm00001eb226280"/>
</dbReference>
<dbReference type="InterPro" id="IPR036514">
    <property type="entry name" value="SGNH_hydro_sf"/>
</dbReference>
<evidence type="ECO:0000313" key="5">
    <source>
        <dbReference type="EnsemblPlants" id="Zm00001eb226280_P001"/>
    </source>
</evidence>
<evidence type="ECO:0000256" key="2">
    <source>
        <dbReference type="ARBA" id="ARBA00023180"/>
    </source>
</evidence>
<keyword evidence="2" id="KW-0325">Glycoprotein</keyword>
<keyword evidence="7" id="KW-1267">Proteomics identification</keyword>
<feature type="compositionally biased region" description="Low complexity" evidence="3">
    <location>
        <begin position="359"/>
        <end position="379"/>
    </location>
</feature>
<evidence type="ECO:0007829" key="7">
    <source>
        <dbReference type="PeptideAtlas" id="A0A804PCK5"/>
    </source>
</evidence>
<dbReference type="PANTHER" id="PTHR22835:SF317">
    <property type="entry name" value="OS06G0694200 PROTEIN"/>
    <property type="match status" value="1"/>
</dbReference>
<reference evidence="5" key="2">
    <citation type="submission" date="2019-07" db="EMBL/GenBank/DDBJ databases">
        <authorList>
            <person name="Seetharam A."/>
            <person name="Woodhouse M."/>
            <person name="Cannon E."/>
        </authorList>
    </citation>
    <scope>NUCLEOTIDE SEQUENCE [LARGE SCALE GENOMIC DNA]</scope>
    <source>
        <strain evidence="5">cv. B73</strain>
    </source>
</reference>
<reference evidence="5" key="3">
    <citation type="submission" date="2021-05" db="UniProtKB">
        <authorList>
            <consortium name="EnsemblPlants"/>
        </authorList>
    </citation>
    <scope>IDENTIFICATION</scope>
    <source>
        <strain evidence="5">cv. B73</strain>
    </source>
</reference>
<name>A0A804PCK5_MAIZE</name>
<dbReference type="Pfam" id="PF00657">
    <property type="entry name" value="Lipase_GDSL"/>
    <property type="match status" value="1"/>
</dbReference>
<dbReference type="InParanoid" id="A0A804PCK5"/>
<comment type="similarity">
    <text evidence="1">Belongs to the 'GDSL' lipolytic enzyme family.</text>
</comment>
<evidence type="ECO:0000256" key="3">
    <source>
        <dbReference type="SAM" id="MobiDB-lite"/>
    </source>
</evidence>
<feature type="region of interest" description="Disordered" evidence="3">
    <location>
        <begin position="207"/>
        <end position="253"/>
    </location>
</feature>
<feature type="compositionally biased region" description="Basic and acidic residues" evidence="3">
    <location>
        <begin position="217"/>
        <end position="226"/>
    </location>
</feature>
<keyword evidence="4" id="KW-0732">Signal</keyword>
<evidence type="ECO:0000256" key="1">
    <source>
        <dbReference type="ARBA" id="ARBA00008668"/>
    </source>
</evidence>
<dbReference type="InterPro" id="IPR001087">
    <property type="entry name" value="GDSL"/>
</dbReference>
<feature type="compositionally biased region" description="Basic residues" evidence="3">
    <location>
        <begin position="388"/>
        <end position="399"/>
    </location>
</feature>
<feature type="chain" id="PRO_5032368525" description="GDSL esterase/lipase" evidence="4">
    <location>
        <begin position="29"/>
        <end position="399"/>
    </location>
</feature>
<protein>
    <recommendedName>
        <fullName evidence="8">GDSL esterase/lipase</fullName>
    </recommendedName>
</protein>
<dbReference type="Proteomes" id="UP000007305">
    <property type="component" value="Chromosome 5"/>
</dbReference>
<dbReference type="EnsemblPlants" id="Zm00001eb226280_T001">
    <property type="protein sequence ID" value="Zm00001eb226280_P001"/>
    <property type="gene ID" value="Zm00001eb226280"/>
</dbReference>
<evidence type="ECO:0008006" key="8">
    <source>
        <dbReference type="Google" id="ProtNLM"/>
    </source>
</evidence>